<accession>A0A835DQH6</accession>
<dbReference type="InterPro" id="IPR051213">
    <property type="entry name" value="START_lipid_transfer"/>
</dbReference>
<gene>
    <name evidence="2" type="ORF">HHK36_000006</name>
</gene>
<comment type="caution">
    <text evidence="2">The sequence shown here is derived from an EMBL/GenBank/DDBJ whole genome shotgun (WGS) entry which is preliminary data.</text>
</comment>
<evidence type="ECO:0000256" key="1">
    <source>
        <dbReference type="SAM" id="Phobius"/>
    </source>
</evidence>
<keyword evidence="1" id="KW-0812">Transmembrane</keyword>
<keyword evidence="1" id="KW-1133">Transmembrane helix</keyword>
<evidence type="ECO:0000313" key="3">
    <source>
        <dbReference type="Proteomes" id="UP000655225"/>
    </source>
</evidence>
<sequence length="279" mass="31232">MGLKVRQKLVLSRDQKEYIPFMNVQRKKYCICLERIKGKIVNVLDGLELHTGVVSARGHNRIVDFIHDHQEMRRKGDVKAVLIFAGPHLFGIIHNRISGVPCLSVPRRNKPRLVDLYYSSWCIRAELSVAHEPVESKRGDGQLTACEVLLFHHEDMGIPWDIAKLGVRHGMWGAVNKIEPGLRAYQKARSSGVSISRCAFMAHINTKINADYLRCLESTSNSSDIETTDPSEKPLGRNIPKLLVVGGVVVLACSLDCGLLTKAFIFGVARRFAKIGRKL</sequence>
<proteinExistence type="predicted"/>
<dbReference type="EMBL" id="JABCRI010000001">
    <property type="protein sequence ID" value="KAF8412053.1"/>
    <property type="molecule type" value="Genomic_DNA"/>
</dbReference>
<organism evidence="2 3">
    <name type="scientific">Tetracentron sinense</name>
    <name type="common">Spur-leaf</name>
    <dbReference type="NCBI Taxonomy" id="13715"/>
    <lineage>
        <taxon>Eukaryota</taxon>
        <taxon>Viridiplantae</taxon>
        <taxon>Streptophyta</taxon>
        <taxon>Embryophyta</taxon>
        <taxon>Tracheophyta</taxon>
        <taxon>Spermatophyta</taxon>
        <taxon>Magnoliopsida</taxon>
        <taxon>Trochodendrales</taxon>
        <taxon>Trochodendraceae</taxon>
        <taxon>Tetracentron</taxon>
    </lineage>
</organism>
<dbReference type="OrthoDB" id="1295045at2759"/>
<name>A0A835DQH6_TETSI</name>
<protein>
    <submittedName>
        <fullName evidence="2">Uncharacterized protein</fullName>
    </submittedName>
</protein>
<dbReference type="AlphaFoldDB" id="A0A835DQH6"/>
<dbReference type="OMA" id="CICLERI"/>
<keyword evidence="1" id="KW-0472">Membrane</keyword>
<evidence type="ECO:0000313" key="2">
    <source>
        <dbReference type="EMBL" id="KAF8412053.1"/>
    </source>
</evidence>
<feature type="transmembrane region" description="Helical" evidence="1">
    <location>
        <begin position="242"/>
        <end position="269"/>
    </location>
</feature>
<reference evidence="2 3" key="1">
    <citation type="submission" date="2020-04" db="EMBL/GenBank/DDBJ databases">
        <title>Plant Genome Project.</title>
        <authorList>
            <person name="Zhang R.-G."/>
        </authorList>
    </citation>
    <scope>NUCLEOTIDE SEQUENCE [LARGE SCALE GENOMIC DNA]</scope>
    <source>
        <strain evidence="2">YNK0</strain>
        <tissue evidence="2">Leaf</tissue>
    </source>
</reference>
<keyword evidence="3" id="KW-1185">Reference proteome</keyword>
<dbReference type="PANTHER" id="PTHR19308:SF39">
    <property type="entry name" value="PHOSPHATIDYLCHOLINE TRANSFER PROTEIN"/>
    <property type="match status" value="1"/>
</dbReference>
<dbReference type="PANTHER" id="PTHR19308">
    <property type="entry name" value="PHOSPHATIDYLCHOLINE TRANSFER PROTEIN"/>
    <property type="match status" value="1"/>
</dbReference>
<dbReference type="Proteomes" id="UP000655225">
    <property type="component" value="Unassembled WGS sequence"/>
</dbReference>